<dbReference type="GO" id="GO:0046872">
    <property type="term" value="F:metal ion binding"/>
    <property type="evidence" value="ECO:0007669"/>
    <property type="project" value="UniProtKB-KW"/>
</dbReference>
<accession>A0A1B3SK30</accession>
<sequence>MKALIVVDYQYDFANPKGSLYWKGGETLKDGILNKVLEYKKNKFLVVFTMDWHPNNHCSFSQWPAHCVQNTKGAELLIDKNLADFIVKKGVEKDWDSYSGFNKQIANVEPLEEWLKARNVDSVEICGLVSEYCVDATYKDAIKHGFKAKILEELVK</sequence>
<keyword evidence="2" id="KW-0662">Pyridine nucleotide biosynthesis</keyword>
<evidence type="ECO:0000256" key="3">
    <source>
        <dbReference type="ARBA" id="ARBA00022723"/>
    </source>
</evidence>
<comment type="pathway">
    <text evidence="5">Cofactor biosynthesis; nicotinate biosynthesis; nicotinate from nicotinamide: step 1/1.</text>
</comment>
<organism evidence="9 10">
    <name type="scientific">Spiroplasma helicoides</name>
    <dbReference type="NCBI Taxonomy" id="216938"/>
    <lineage>
        <taxon>Bacteria</taxon>
        <taxon>Bacillati</taxon>
        <taxon>Mycoplasmatota</taxon>
        <taxon>Mollicutes</taxon>
        <taxon>Entomoplasmatales</taxon>
        <taxon>Spiroplasmataceae</taxon>
        <taxon>Spiroplasma</taxon>
    </lineage>
</organism>
<dbReference type="KEGG" id="shj:SHELI_v1c03310"/>
<dbReference type="EC" id="3.5.1.19" evidence="6"/>
<dbReference type="RefSeq" id="WP_069116096.1">
    <property type="nucleotide sequence ID" value="NZ_CP017015.1"/>
</dbReference>
<evidence type="ECO:0000256" key="2">
    <source>
        <dbReference type="ARBA" id="ARBA00022642"/>
    </source>
</evidence>
<evidence type="ECO:0000313" key="9">
    <source>
        <dbReference type="EMBL" id="AOG60286.1"/>
    </source>
</evidence>
<dbReference type="GO" id="GO:0008936">
    <property type="term" value="F:nicotinamidase activity"/>
    <property type="evidence" value="ECO:0007669"/>
    <property type="project" value="UniProtKB-EC"/>
</dbReference>
<gene>
    <name evidence="9" type="primary">pncA</name>
    <name evidence="9" type="ORF">SHELI_v1c03310</name>
</gene>
<protein>
    <recommendedName>
        <fullName evidence="6">nicotinamidase</fullName>
        <ecNumber evidence="6">3.5.1.19</ecNumber>
    </recommendedName>
    <alternativeName>
        <fullName evidence="7">Nicotinamide deamidase</fullName>
    </alternativeName>
</protein>
<name>A0A1B3SK30_9MOLU</name>
<evidence type="ECO:0000256" key="5">
    <source>
        <dbReference type="ARBA" id="ARBA00037900"/>
    </source>
</evidence>
<dbReference type="Gene3D" id="3.40.50.850">
    <property type="entry name" value="Isochorismatase-like"/>
    <property type="match status" value="1"/>
</dbReference>
<dbReference type="PANTHER" id="PTHR11080:SF2">
    <property type="entry name" value="LD05707P"/>
    <property type="match status" value="1"/>
</dbReference>
<evidence type="ECO:0000256" key="4">
    <source>
        <dbReference type="ARBA" id="ARBA00022801"/>
    </source>
</evidence>
<dbReference type="InterPro" id="IPR052347">
    <property type="entry name" value="Isochorismatase_Nicotinamidase"/>
</dbReference>
<dbReference type="Proteomes" id="UP000094378">
    <property type="component" value="Chromosome"/>
</dbReference>
<evidence type="ECO:0000256" key="7">
    <source>
        <dbReference type="ARBA" id="ARBA00043224"/>
    </source>
</evidence>
<keyword evidence="10" id="KW-1185">Reference proteome</keyword>
<dbReference type="Pfam" id="PF00857">
    <property type="entry name" value="Isochorismatase"/>
    <property type="match status" value="1"/>
</dbReference>
<dbReference type="InterPro" id="IPR036380">
    <property type="entry name" value="Isochorismatase-like_sf"/>
</dbReference>
<dbReference type="PANTHER" id="PTHR11080">
    <property type="entry name" value="PYRAZINAMIDASE/NICOTINAMIDASE"/>
    <property type="match status" value="1"/>
</dbReference>
<keyword evidence="4" id="KW-0378">Hydrolase</keyword>
<dbReference type="AlphaFoldDB" id="A0A1B3SK30"/>
<evidence type="ECO:0000313" key="10">
    <source>
        <dbReference type="Proteomes" id="UP000094378"/>
    </source>
</evidence>
<comment type="similarity">
    <text evidence="1">Belongs to the isochorismatase family.</text>
</comment>
<evidence type="ECO:0000256" key="1">
    <source>
        <dbReference type="ARBA" id="ARBA00006336"/>
    </source>
</evidence>
<keyword evidence="3" id="KW-0479">Metal-binding</keyword>
<dbReference type="GO" id="GO:0019363">
    <property type="term" value="P:pyridine nucleotide biosynthetic process"/>
    <property type="evidence" value="ECO:0007669"/>
    <property type="project" value="UniProtKB-KW"/>
</dbReference>
<evidence type="ECO:0000259" key="8">
    <source>
        <dbReference type="Pfam" id="PF00857"/>
    </source>
</evidence>
<feature type="domain" description="Isochorismatase-like" evidence="8">
    <location>
        <begin position="3"/>
        <end position="153"/>
    </location>
</feature>
<evidence type="ECO:0000256" key="6">
    <source>
        <dbReference type="ARBA" id="ARBA00039017"/>
    </source>
</evidence>
<proteinExistence type="inferred from homology"/>
<dbReference type="SUPFAM" id="SSF52499">
    <property type="entry name" value="Isochorismatase-like hydrolases"/>
    <property type="match status" value="1"/>
</dbReference>
<dbReference type="EMBL" id="CP017015">
    <property type="protein sequence ID" value="AOG60286.1"/>
    <property type="molecule type" value="Genomic_DNA"/>
</dbReference>
<dbReference type="InterPro" id="IPR000868">
    <property type="entry name" value="Isochorismatase-like_dom"/>
</dbReference>
<reference evidence="9 10" key="1">
    <citation type="submission" date="2016-08" db="EMBL/GenBank/DDBJ databases">
        <title>Complete genome sequence of Spiroplasma helicoides TABS-2 (DSM 22551).</title>
        <authorList>
            <person name="Shen W.-Y."/>
            <person name="Lo W.-S."/>
            <person name="Lai Y.-C."/>
            <person name="Kuo C.-H."/>
        </authorList>
    </citation>
    <scope>NUCLEOTIDE SEQUENCE [LARGE SCALE GENOMIC DNA]</scope>
    <source>
        <strain evidence="9 10">TABS-2</strain>
    </source>
</reference>
<dbReference type="STRING" id="216938.SHELI_v1c03310"/>
<dbReference type="PATRIC" id="fig|216938.3.peg.333"/>